<gene>
    <name evidence="2" type="ORF">SORBI_3002G086200</name>
</gene>
<dbReference type="AlphaFoldDB" id="A0A1W0W305"/>
<feature type="region of interest" description="Disordered" evidence="1">
    <location>
        <begin position="1"/>
        <end position="112"/>
    </location>
</feature>
<name>A0A1W0W305_SORBI</name>
<feature type="non-terminal residue" evidence="2">
    <location>
        <position position="1"/>
    </location>
</feature>
<evidence type="ECO:0000256" key="1">
    <source>
        <dbReference type="SAM" id="MobiDB-lite"/>
    </source>
</evidence>
<sequence length="171" mass="17896">LSLTSLSPVEPSLTEREPRGRENSSTGCCSRLATGGASARAARAARDVEQRRRRGSARQATNLGPARARGMEVVTRTDGGSARPRVLARRARSPRRWPPEGTHRGLFGAGGPNSTGVEARAAGGAGGPSSAGVVVVAASVRARATAAPWPLAWGPQRRREGCTAPTARLWW</sequence>
<dbReference type="EMBL" id="CM000761">
    <property type="protein sequence ID" value="OQU88752.1"/>
    <property type="molecule type" value="Genomic_DNA"/>
</dbReference>
<evidence type="ECO:0000313" key="2">
    <source>
        <dbReference type="EMBL" id="OQU88752.1"/>
    </source>
</evidence>
<feature type="compositionally biased region" description="Low complexity" evidence="1">
    <location>
        <begin position="31"/>
        <end position="42"/>
    </location>
</feature>
<evidence type="ECO:0000313" key="3">
    <source>
        <dbReference type="Proteomes" id="UP000000768"/>
    </source>
</evidence>
<feature type="compositionally biased region" description="Basic and acidic residues" evidence="1">
    <location>
        <begin position="13"/>
        <end position="22"/>
    </location>
</feature>
<organism evidence="2 3">
    <name type="scientific">Sorghum bicolor</name>
    <name type="common">Sorghum</name>
    <name type="synonym">Sorghum vulgare</name>
    <dbReference type="NCBI Taxonomy" id="4558"/>
    <lineage>
        <taxon>Eukaryota</taxon>
        <taxon>Viridiplantae</taxon>
        <taxon>Streptophyta</taxon>
        <taxon>Embryophyta</taxon>
        <taxon>Tracheophyta</taxon>
        <taxon>Spermatophyta</taxon>
        <taxon>Magnoliopsida</taxon>
        <taxon>Liliopsida</taxon>
        <taxon>Poales</taxon>
        <taxon>Poaceae</taxon>
        <taxon>PACMAD clade</taxon>
        <taxon>Panicoideae</taxon>
        <taxon>Andropogonodae</taxon>
        <taxon>Andropogoneae</taxon>
        <taxon>Sorghinae</taxon>
        <taxon>Sorghum</taxon>
    </lineage>
</organism>
<keyword evidence="3" id="KW-1185">Reference proteome</keyword>
<dbReference type="InParanoid" id="A0A1W0W305"/>
<dbReference type="Gramene" id="OQU88752">
    <property type="protein sequence ID" value="OQU88752"/>
    <property type="gene ID" value="SORBI_3002G086200"/>
</dbReference>
<reference evidence="3" key="2">
    <citation type="journal article" date="2018" name="Plant J.">
        <title>The Sorghum bicolor reference genome: improved assembly, gene annotations, a transcriptome atlas, and signatures of genome organization.</title>
        <authorList>
            <person name="McCormick R.F."/>
            <person name="Truong S.K."/>
            <person name="Sreedasyam A."/>
            <person name="Jenkins J."/>
            <person name="Shu S."/>
            <person name="Sims D."/>
            <person name="Kennedy M."/>
            <person name="Amirebrahimi M."/>
            <person name="Weers B.D."/>
            <person name="McKinley B."/>
            <person name="Mattison A."/>
            <person name="Morishige D.T."/>
            <person name="Grimwood J."/>
            <person name="Schmutz J."/>
            <person name="Mullet J.E."/>
        </authorList>
    </citation>
    <scope>NUCLEOTIDE SEQUENCE [LARGE SCALE GENOMIC DNA]</scope>
    <source>
        <strain evidence="3">cv. BTx623</strain>
    </source>
</reference>
<dbReference type="ExpressionAtlas" id="A0A1W0W305">
    <property type="expression patterns" value="baseline and differential"/>
</dbReference>
<reference evidence="2 3" key="1">
    <citation type="journal article" date="2009" name="Nature">
        <title>The Sorghum bicolor genome and the diversification of grasses.</title>
        <authorList>
            <person name="Paterson A.H."/>
            <person name="Bowers J.E."/>
            <person name="Bruggmann R."/>
            <person name="Dubchak I."/>
            <person name="Grimwood J."/>
            <person name="Gundlach H."/>
            <person name="Haberer G."/>
            <person name="Hellsten U."/>
            <person name="Mitros T."/>
            <person name="Poliakov A."/>
            <person name="Schmutz J."/>
            <person name="Spannagl M."/>
            <person name="Tang H."/>
            <person name="Wang X."/>
            <person name="Wicker T."/>
            <person name="Bharti A.K."/>
            <person name="Chapman J."/>
            <person name="Feltus F.A."/>
            <person name="Gowik U."/>
            <person name="Grigoriev I.V."/>
            <person name="Lyons E."/>
            <person name="Maher C.A."/>
            <person name="Martis M."/>
            <person name="Narechania A."/>
            <person name="Otillar R.P."/>
            <person name="Penning B.W."/>
            <person name="Salamov A.A."/>
            <person name="Wang Y."/>
            <person name="Zhang L."/>
            <person name="Carpita N.C."/>
            <person name="Freeling M."/>
            <person name="Gingle A.R."/>
            <person name="Hash C.T."/>
            <person name="Keller B."/>
            <person name="Klein P."/>
            <person name="Kresovich S."/>
            <person name="McCann M.C."/>
            <person name="Ming R."/>
            <person name="Peterson D.G."/>
            <person name="Mehboob-ur-Rahman"/>
            <person name="Ware D."/>
            <person name="Westhoff P."/>
            <person name="Mayer K.F."/>
            <person name="Messing J."/>
            <person name="Rokhsar D.S."/>
        </authorList>
    </citation>
    <scope>NUCLEOTIDE SEQUENCE [LARGE SCALE GENOMIC DNA]</scope>
    <source>
        <strain evidence="3">cv. BTx623</strain>
    </source>
</reference>
<proteinExistence type="predicted"/>
<accession>A0A1W0W305</accession>
<dbReference type="Proteomes" id="UP000000768">
    <property type="component" value="Chromosome 2"/>
</dbReference>
<protein>
    <submittedName>
        <fullName evidence="2">Uncharacterized protein</fullName>
    </submittedName>
</protein>
<feature type="compositionally biased region" description="Basic residues" evidence="1">
    <location>
        <begin position="86"/>
        <end position="95"/>
    </location>
</feature>